<gene>
    <name evidence="2" type="ORF">BP00DRAFT_430022</name>
</gene>
<sequence length="52" mass="5146">MIVVGDVVGVVMDVVMDAAGDAAGIAMITRMMMGVAAVRAFVSCGFGVLAVA</sequence>
<accession>A0A2V5HSK3</accession>
<feature type="transmembrane region" description="Helical" evidence="1">
    <location>
        <begin position="31"/>
        <end position="51"/>
    </location>
</feature>
<evidence type="ECO:0000256" key="1">
    <source>
        <dbReference type="SAM" id="Phobius"/>
    </source>
</evidence>
<evidence type="ECO:0000313" key="3">
    <source>
        <dbReference type="Proteomes" id="UP000248817"/>
    </source>
</evidence>
<protein>
    <submittedName>
        <fullName evidence="2">Uncharacterized protein</fullName>
    </submittedName>
</protein>
<reference evidence="2 3" key="1">
    <citation type="submission" date="2018-02" db="EMBL/GenBank/DDBJ databases">
        <title>The genomes of Aspergillus section Nigri reveals drivers in fungal speciation.</title>
        <authorList>
            <consortium name="DOE Joint Genome Institute"/>
            <person name="Vesth T.C."/>
            <person name="Nybo J."/>
            <person name="Theobald S."/>
            <person name="Brandl J."/>
            <person name="Frisvad J.C."/>
            <person name="Nielsen K.F."/>
            <person name="Lyhne E.K."/>
            <person name="Kogle M.E."/>
            <person name="Kuo A."/>
            <person name="Riley R."/>
            <person name="Clum A."/>
            <person name="Nolan M."/>
            <person name="Lipzen A."/>
            <person name="Salamov A."/>
            <person name="Henrissat B."/>
            <person name="Wiebenga A."/>
            <person name="De vries R.P."/>
            <person name="Grigoriev I.V."/>
            <person name="Mortensen U.H."/>
            <person name="Andersen M.R."/>
            <person name="Baker S.E."/>
        </authorList>
    </citation>
    <scope>NUCLEOTIDE SEQUENCE [LARGE SCALE GENOMIC DNA]</scope>
    <source>
        <strain evidence="2 3">CBS 114.80</strain>
    </source>
</reference>
<dbReference type="AlphaFoldDB" id="A0A2V5HSK3"/>
<keyword evidence="3" id="KW-1185">Reference proteome</keyword>
<proteinExistence type="predicted"/>
<keyword evidence="1" id="KW-1133">Transmembrane helix</keyword>
<keyword evidence="1" id="KW-0472">Membrane</keyword>
<organism evidence="2 3">
    <name type="scientific">Aspergillus indologenus CBS 114.80</name>
    <dbReference type="NCBI Taxonomy" id="1450541"/>
    <lineage>
        <taxon>Eukaryota</taxon>
        <taxon>Fungi</taxon>
        <taxon>Dikarya</taxon>
        <taxon>Ascomycota</taxon>
        <taxon>Pezizomycotina</taxon>
        <taxon>Eurotiomycetes</taxon>
        <taxon>Eurotiomycetidae</taxon>
        <taxon>Eurotiales</taxon>
        <taxon>Aspergillaceae</taxon>
        <taxon>Aspergillus</taxon>
        <taxon>Aspergillus subgen. Circumdati</taxon>
    </lineage>
</organism>
<dbReference type="Proteomes" id="UP000248817">
    <property type="component" value="Unassembled WGS sequence"/>
</dbReference>
<name>A0A2V5HSK3_9EURO</name>
<keyword evidence="1" id="KW-0812">Transmembrane</keyword>
<dbReference type="EMBL" id="KZ825586">
    <property type="protein sequence ID" value="PYI26791.1"/>
    <property type="molecule type" value="Genomic_DNA"/>
</dbReference>
<evidence type="ECO:0000313" key="2">
    <source>
        <dbReference type="EMBL" id="PYI26791.1"/>
    </source>
</evidence>